<gene>
    <name evidence="2" type="ORF">Tci_855397</name>
</gene>
<feature type="compositionally biased region" description="Polar residues" evidence="1">
    <location>
        <begin position="1"/>
        <end position="15"/>
    </location>
</feature>
<name>A0A699REC6_TANCI</name>
<proteinExistence type="predicted"/>
<organism evidence="2">
    <name type="scientific">Tanacetum cinerariifolium</name>
    <name type="common">Dalmatian daisy</name>
    <name type="synonym">Chrysanthemum cinerariifolium</name>
    <dbReference type="NCBI Taxonomy" id="118510"/>
    <lineage>
        <taxon>Eukaryota</taxon>
        <taxon>Viridiplantae</taxon>
        <taxon>Streptophyta</taxon>
        <taxon>Embryophyta</taxon>
        <taxon>Tracheophyta</taxon>
        <taxon>Spermatophyta</taxon>
        <taxon>Magnoliopsida</taxon>
        <taxon>eudicotyledons</taxon>
        <taxon>Gunneridae</taxon>
        <taxon>Pentapetalae</taxon>
        <taxon>asterids</taxon>
        <taxon>campanulids</taxon>
        <taxon>Asterales</taxon>
        <taxon>Asteraceae</taxon>
        <taxon>Asteroideae</taxon>
        <taxon>Anthemideae</taxon>
        <taxon>Anthemidinae</taxon>
        <taxon>Tanacetum</taxon>
    </lineage>
</organism>
<accession>A0A699REC6</accession>
<sequence>PHPPSATITDTTSGRTGKKSRRTVTLTAEDIQKKKNDVKARTTLLLSFPDEHQLRFSKGKRDTYRQRSKAEEQALKALMAIDGVG</sequence>
<evidence type="ECO:0000256" key="1">
    <source>
        <dbReference type="SAM" id="MobiDB-lite"/>
    </source>
</evidence>
<evidence type="ECO:0000313" key="2">
    <source>
        <dbReference type="EMBL" id="GFC83427.1"/>
    </source>
</evidence>
<dbReference type="AlphaFoldDB" id="A0A699REC6"/>
<feature type="region of interest" description="Disordered" evidence="1">
    <location>
        <begin position="1"/>
        <end position="24"/>
    </location>
</feature>
<protein>
    <submittedName>
        <fullName evidence="2">Uncharacterized protein</fullName>
    </submittedName>
</protein>
<comment type="caution">
    <text evidence="2">The sequence shown here is derived from an EMBL/GenBank/DDBJ whole genome shotgun (WGS) entry which is preliminary data.</text>
</comment>
<reference evidence="2" key="1">
    <citation type="journal article" date="2019" name="Sci. Rep.">
        <title>Draft genome of Tanacetum cinerariifolium, the natural source of mosquito coil.</title>
        <authorList>
            <person name="Yamashiro T."/>
            <person name="Shiraishi A."/>
            <person name="Satake H."/>
            <person name="Nakayama K."/>
        </authorList>
    </citation>
    <scope>NUCLEOTIDE SEQUENCE</scope>
</reference>
<feature type="non-terminal residue" evidence="2">
    <location>
        <position position="1"/>
    </location>
</feature>
<dbReference type="EMBL" id="BKCJ011089426">
    <property type="protein sequence ID" value="GFC83427.1"/>
    <property type="molecule type" value="Genomic_DNA"/>
</dbReference>